<sequence length="134" mass="15502">MVKFNLGQLVFDEIVKNATKVHPRYMLSFPSLIFQILHNPRIVRATEQFKKPMPKLKFSHKWLKGKHAINDQEKEATDAYSDDVEKEEASQTQKVPTASSPKVIPTSIRQRMIDELSSYFELNERQVDSLPTLS</sequence>
<evidence type="ECO:0000256" key="1">
    <source>
        <dbReference type="SAM" id="MobiDB-lite"/>
    </source>
</evidence>
<protein>
    <submittedName>
        <fullName evidence="2">Uncharacterized protein</fullName>
    </submittedName>
</protein>
<proteinExistence type="predicted"/>
<evidence type="ECO:0000313" key="2">
    <source>
        <dbReference type="EMBL" id="KAH1121337.1"/>
    </source>
</evidence>
<reference evidence="2 3" key="1">
    <citation type="journal article" date="2021" name="Plant Biotechnol. J.">
        <title>Multi-omics assisted identification of the key and species-specific regulatory components of drought-tolerant mechanisms in Gossypium stocksii.</title>
        <authorList>
            <person name="Yu D."/>
            <person name="Ke L."/>
            <person name="Zhang D."/>
            <person name="Wu Y."/>
            <person name="Sun Y."/>
            <person name="Mei J."/>
            <person name="Sun J."/>
            <person name="Sun Y."/>
        </authorList>
    </citation>
    <scope>NUCLEOTIDE SEQUENCE [LARGE SCALE GENOMIC DNA]</scope>
    <source>
        <strain evidence="3">cv. E1</strain>
        <tissue evidence="2">Leaf</tissue>
    </source>
</reference>
<feature type="compositionally biased region" description="Polar residues" evidence="1">
    <location>
        <begin position="90"/>
        <end position="100"/>
    </location>
</feature>
<dbReference type="Proteomes" id="UP000828251">
    <property type="component" value="Unassembled WGS sequence"/>
</dbReference>
<evidence type="ECO:0000313" key="3">
    <source>
        <dbReference type="Proteomes" id="UP000828251"/>
    </source>
</evidence>
<dbReference type="EMBL" id="JAIQCV010000002">
    <property type="protein sequence ID" value="KAH1121337.1"/>
    <property type="molecule type" value="Genomic_DNA"/>
</dbReference>
<organism evidence="2 3">
    <name type="scientific">Gossypium stocksii</name>
    <dbReference type="NCBI Taxonomy" id="47602"/>
    <lineage>
        <taxon>Eukaryota</taxon>
        <taxon>Viridiplantae</taxon>
        <taxon>Streptophyta</taxon>
        <taxon>Embryophyta</taxon>
        <taxon>Tracheophyta</taxon>
        <taxon>Spermatophyta</taxon>
        <taxon>Magnoliopsida</taxon>
        <taxon>eudicotyledons</taxon>
        <taxon>Gunneridae</taxon>
        <taxon>Pentapetalae</taxon>
        <taxon>rosids</taxon>
        <taxon>malvids</taxon>
        <taxon>Malvales</taxon>
        <taxon>Malvaceae</taxon>
        <taxon>Malvoideae</taxon>
        <taxon>Gossypium</taxon>
    </lineage>
</organism>
<keyword evidence="3" id="KW-1185">Reference proteome</keyword>
<feature type="region of interest" description="Disordered" evidence="1">
    <location>
        <begin position="74"/>
        <end position="103"/>
    </location>
</feature>
<name>A0A9D4AG52_9ROSI</name>
<accession>A0A9D4AG52</accession>
<dbReference type="AlphaFoldDB" id="A0A9D4AG52"/>
<comment type="caution">
    <text evidence="2">The sequence shown here is derived from an EMBL/GenBank/DDBJ whole genome shotgun (WGS) entry which is preliminary data.</text>
</comment>
<gene>
    <name evidence="2" type="ORF">J1N35_004497</name>
</gene>